<dbReference type="AlphaFoldDB" id="R7Q0N8"/>
<accession>R7Q0N8</accession>
<dbReference type="Gramene" id="CDF32217">
    <property type="protein sequence ID" value="CDF32217"/>
    <property type="gene ID" value="CHC_T00007596001"/>
</dbReference>
<feature type="region of interest" description="Disordered" evidence="1">
    <location>
        <begin position="103"/>
        <end position="126"/>
    </location>
</feature>
<keyword evidence="3" id="KW-1185">Reference proteome</keyword>
<dbReference type="KEGG" id="ccp:CHC_T00007596001"/>
<feature type="compositionally biased region" description="Basic and acidic residues" evidence="1">
    <location>
        <begin position="103"/>
        <end position="113"/>
    </location>
</feature>
<evidence type="ECO:0000313" key="2">
    <source>
        <dbReference type="EMBL" id="CDF32217.1"/>
    </source>
</evidence>
<evidence type="ECO:0000313" key="3">
    <source>
        <dbReference type="Proteomes" id="UP000012073"/>
    </source>
</evidence>
<protein>
    <submittedName>
        <fullName evidence="2">Uncharacterized protein</fullName>
    </submittedName>
</protein>
<feature type="region of interest" description="Disordered" evidence="1">
    <location>
        <begin position="1"/>
        <end position="61"/>
    </location>
</feature>
<dbReference type="EMBL" id="HG001460">
    <property type="protein sequence ID" value="CDF32217.1"/>
    <property type="molecule type" value="Genomic_DNA"/>
</dbReference>
<gene>
    <name evidence="2" type="ORF">CHC_T00007596001</name>
</gene>
<dbReference type="GeneID" id="17319620"/>
<organism evidence="2 3">
    <name type="scientific">Chondrus crispus</name>
    <name type="common">Carrageen Irish moss</name>
    <name type="synonym">Polymorpha crispa</name>
    <dbReference type="NCBI Taxonomy" id="2769"/>
    <lineage>
        <taxon>Eukaryota</taxon>
        <taxon>Rhodophyta</taxon>
        <taxon>Florideophyceae</taxon>
        <taxon>Rhodymeniophycidae</taxon>
        <taxon>Gigartinales</taxon>
        <taxon>Gigartinaceae</taxon>
        <taxon>Chondrus</taxon>
    </lineage>
</organism>
<proteinExistence type="predicted"/>
<dbReference type="RefSeq" id="XP_005711882.1">
    <property type="nucleotide sequence ID" value="XM_005711825.1"/>
</dbReference>
<feature type="compositionally biased region" description="Polar residues" evidence="1">
    <location>
        <begin position="32"/>
        <end position="42"/>
    </location>
</feature>
<feature type="region of interest" description="Disordered" evidence="1">
    <location>
        <begin position="75"/>
        <end position="94"/>
    </location>
</feature>
<sequence length="349" mass="37125">MYSIQPMKRGRKLSLNRAPPPPSTNTQPSSTHSNAPDGSSSLFVPPFGERSATPLDHVQDDASSRFKLFERSSYGSEVMHEAPSSSSGTSSLRLAASRMGRSIKDKILRRDPTDSSWENNADQPDVPEISEADCRIAEYAAATVAPESITRSPALASADVDTLTKHSCGDLVPMGAEIPDGVKCNDGCISLVVPDGWAAIRMPDCFCLFTDMAVGYVRTVPASEAVNALVETDRLQVMSAVTVTTSPVFVAPDLIQVEYSASKGIGRGIVKFANGFGDGACIVALCGPVEMKDTIDRTLQHLVRTVIFMSLYNCRIADSFDTPAGDEDILTSANGNPTGAGLSAQCLLQ</sequence>
<reference evidence="3" key="1">
    <citation type="journal article" date="2013" name="Proc. Natl. Acad. Sci. U.S.A.">
        <title>Genome structure and metabolic features in the red seaweed Chondrus crispus shed light on evolution of the Archaeplastida.</title>
        <authorList>
            <person name="Collen J."/>
            <person name="Porcel B."/>
            <person name="Carre W."/>
            <person name="Ball S.G."/>
            <person name="Chaparro C."/>
            <person name="Tonon T."/>
            <person name="Barbeyron T."/>
            <person name="Michel G."/>
            <person name="Noel B."/>
            <person name="Valentin K."/>
            <person name="Elias M."/>
            <person name="Artiguenave F."/>
            <person name="Arun A."/>
            <person name="Aury J.M."/>
            <person name="Barbosa-Neto J.F."/>
            <person name="Bothwell J.H."/>
            <person name="Bouget F.Y."/>
            <person name="Brillet L."/>
            <person name="Cabello-Hurtado F."/>
            <person name="Capella-Gutierrez S."/>
            <person name="Charrier B."/>
            <person name="Cladiere L."/>
            <person name="Cock J.M."/>
            <person name="Coelho S.M."/>
            <person name="Colleoni C."/>
            <person name="Czjzek M."/>
            <person name="Da Silva C."/>
            <person name="Delage L."/>
            <person name="Denoeud F."/>
            <person name="Deschamps P."/>
            <person name="Dittami S.M."/>
            <person name="Gabaldon T."/>
            <person name="Gachon C.M."/>
            <person name="Groisillier A."/>
            <person name="Herve C."/>
            <person name="Jabbari K."/>
            <person name="Katinka M."/>
            <person name="Kloareg B."/>
            <person name="Kowalczyk N."/>
            <person name="Labadie K."/>
            <person name="Leblanc C."/>
            <person name="Lopez P.J."/>
            <person name="McLachlan D.H."/>
            <person name="Meslet-Cladiere L."/>
            <person name="Moustafa A."/>
            <person name="Nehr Z."/>
            <person name="Nyvall Collen P."/>
            <person name="Panaud O."/>
            <person name="Partensky F."/>
            <person name="Poulain J."/>
            <person name="Rensing S.A."/>
            <person name="Rousvoal S."/>
            <person name="Samson G."/>
            <person name="Symeonidi A."/>
            <person name="Weissenbach J."/>
            <person name="Zambounis A."/>
            <person name="Wincker P."/>
            <person name="Boyen C."/>
        </authorList>
    </citation>
    <scope>NUCLEOTIDE SEQUENCE [LARGE SCALE GENOMIC DNA]</scope>
    <source>
        <strain evidence="3">cv. Stackhouse</strain>
    </source>
</reference>
<evidence type="ECO:0000256" key="1">
    <source>
        <dbReference type="SAM" id="MobiDB-lite"/>
    </source>
</evidence>
<dbReference type="Proteomes" id="UP000012073">
    <property type="component" value="Unassembled WGS sequence"/>
</dbReference>
<feature type="compositionally biased region" description="Low complexity" evidence="1">
    <location>
        <begin position="84"/>
        <end position="94"/>
    </location>
</feature>
<name>R7Q0N8_CHOCR</name>